<proteinExistence type="inferred from homology"/>
<dbReference type="InterPro" id="IPR004595">
    <property type="entry name" value="TFIIH_C1-like_dom"/>
</dbReference>
<dbReference type="InterPro" id="IPR007276">
    <property type="entry name" value="Nop14"/>
</dbReference>
<dbReference type="SUPFAM" id="SSF57889">
    <property type="entry name" value="Cysteine-rich domain"/>
    <property type="match status" value="1"/>
</dbReference>
<feature type="compositionally biased region" description="Basic and acidic residues" evidence="15">
    <location>
        <begin position="1150"/>
        <end position="1168"/>
    </location>
</feature>
<keyword evidence="9" id="KW-0862">Zinc</keyword>
<dbReference type="GO" id="GO:0030692">
    <property type="term" value="C:Noc4p-Nop14p complex"/>
    <property type="evidence" value="ECO:0007669"/>
    <property type="project" value="TreeGrafter"/>
</dbReference>
<evidence type="ECO:0000313" key="19">
    <source>
        <dbReference type="WBParaSite" id="TCNE_0000690001-mRNA-1"/>
    </source>
</evidence>
<feature type="domain" description="VWFA" evidence="16">
    <location>
        <begin position="78"/>
        <end position="229"/>
    </location>
</feature>
<evidence type="ECO:0000256" key="13">
    <source>
        <dbReference type="ARBA" id="ARBA00023242"/>
    </source>
</evidence>
<feature type="compositionally biased region" description="Polar residues" evidence="15">
    <location>
        <begin position="793"/>
        <end position="807"/>
    </location>
</feature>
<feature type="region of interest" description="Disordered" evidence="15">
    <location>
        <begin position="1150"/>
        <end position="1171"/>
    </location>
</feature>
<gene>
    <name evidence="17" type="ORF">TCNE_LOCUS6900</name>
</gene>
<dbReference type="InterPro" id="IPR013083">
    <property type="entry name" value="Znf_RING/FYVE/PHD"/>
</dbReference>
<keyword evidence="13" id="KW-0539">Nucleus</keyword>
<organism evidence="18 19">
    <name type="scientific">Toxocara canis</name>
    <name type="common">Canine roundworm</name>
    <dbReference type="NCBI Taxonomy" id="6265"/>
    <lineage>
        <taxon>Eukaryota</taxon>
        <taxon>Metazoa</taxon>
        <taxon>Ecdysozoa</taxon>
        <taxon>Nematoda</taxon>
        <taxon>Chromadorea</taxon>
        <taxon>Rhabditida</taxon>
        <taxon>Spirurina</taxon>
        <taxon>Ascaridomorpha</taxon>
        <taxon>Ascaridoidea</taxon>
        <taxon>Toxocaridae</taxon>
        <taxon>Toxocara</taxon>
    </lineage>
</organism>
<comment type="subcellular location">
    <subcellularLocation>
        <location evidence="1">Nucleus</location>
        <location evidence="1">Nucleolus</location>
    </subcellularLocation>
</comment>
<dbReference type="InterPro" id="IPR002035">
    <property type="entry name" value="VWF_A"/>
</dbReference>
<feature type="compositionally biased region" description="Basic and acidic residues" evidence="15">
    <location>
        <begin position="1195"/>
        <end position="1204"/>
    </location>
</feature>
<evidence type="ECO:0000259" key="16">
    <source>
        <dbReference type="PROSITE" id="PS50234"/>
    </source>
</evidence>
<comment type="function">
    <text evidence="14">Involved in nucleolar processing of pre-18S ribosomal RNA. Has a role in the nuclear export of 40S pre-ribosomal subunit to the cytoplasm.</text>
</comment>
<evidence type="ECO:0000256" key="12">
    <source>
        <dbReference type="ARBA" id="ARBA00023204"/>
    </source>
</evidence>
<dbReference type="Pfam" id="PF04056">
    <property type="entry name" value="Ssl1"/>
    <property type="match status" value="1"/>
</dbReference>
<dbReference type="InterPro" id="IPR036465">
    <property type="entry name" value="vWFA_dom_sf"/>
</dbReference>
<dbReference type="PANTHER" id="PTHR23183:SF0">
    <property type="entry name" value="NUCLEOLAR PROTEIN 14"/>
    <property type="match status" value="1"/>
</dbReference>
<comment type="similarity">
    <text evidence="2">Belongs to the GTF2H2 family.</text>
</comment>
<feature type="region of interest" description="Disordered" evidence="15">
    <location>
        <begin position="746"/>
        <end position="765"/>
    </location>
</feature>
<reference evidence="19" key="1">
    <citation type="submission" date="2016-06" db="UniProtKB">
        <authorList>
            <consortium name="WormBaseParasite"/>
        </authorList>
    </citation>
    <scope>IDENTIFICATION</scope>
</reference>
<dbReference type="GO" id="GO:0032040">
    <property type="term" value="C:small-subunit processome"/>
    <property type="evidence" value="ECO:0007669"/>
    <property type="project" value="InterPro"/>
</dbReference>
<evidence type="ECO:0000256" key="8">
    <source>
        <dbReference type="ARBA" id="ARBA00022771"/>
    </source>
</evidence>
<sequence>MWSLACIQGLNIRDVLEEDESGSVEKSVAKLIFDAKRKRRLVDRPAKVRLGIVSFYFHLMNFLWKEEGRVDEDASMRYVYIMIDCSSAMTEKTLLPSRLNVTLKVLNRFLEKFSEQNPISQVGVIICRDKRAERLVQLTGSVRTVKEALATINESFCHGEFSLQNGLLAALKSLQHYPGHASREVIAIVASLSTCDPANIFGTFEVLKRSNIRCSVVGLSAEVFVYKRLCFSTSGRYDVILDASHFELIANEHTNPPITKRSVESCVVRMGFPSHQLIEKPAFCLCHQSEVRCSGGRGFLCPQCGARYCSLPVECRVCKLMLISAPQLARSFHHLLPLPAFKEVDTTSGLCFGCAKPLEQKSFACKRCDTNYCIDCDLLLHESLQLCPACPPRNKKRTAARKANPFELKFNRNKHKVLGRGSDSVAVGAPTLSKKKAFENRLNSLAVELRQFGKSNKIVDRRLGERDLHMTQEDRLVKRFTAERLKAFKSNKFQLADLQGNRLSFVSFCINILEDEELTHKGSALTSVEKYDRTVSDEDDDGGGEMDADVVATAHFGGGLPESVDDKTEQKYARRKDLIAELIAKTKQQRYDKQMARDEQEDMTNRLDEQWKKLMHTGAMNHFTNVPSSQHKDHKAADDEYDLLLCELKMDSGKRGEAAERQKTEEEIAKDEQLKLIELEKARIARMEGYSTEDRLALEGGDVEDVFSRKTKGRKRSEFEVKYDAEGKMIQPEKVKRPRIRMVRIDNESLDSEEDESVSDDVGSEDEDFDAMLEQQETSDDEGTAAVKPQPISLPNSTEDGEGTSSLPYVFDMPSSYEDLVRLLQPHSASEILTVIERLVKCHHPSLKEGNKKRLARLFLYLLRFYDSLSVDGAGKIDTLGVLIKCLYSLMKFDIEYAARCVRALLRQQWKAHLHDRRAVFGFRAVSLVRLVAALFPVSDFSHPVCTPTLAFAVSLVGSVRVTCIRIAARILVLIAVIIDYVTETRRYIPEVIAFMRGLLLMGVENRDEESSPTATFPISLPHRRMLFIENDVRMFFLSHRLIYWISFEDTNENRLSVLRFAIALLCRLVSLYSIHHYSFKAIFGPFGDLLKRLPSQRYPSLLRAELEEAQACITAECDKNSTLKQLQKTKQRKKMLEMLEPRFDESFNAERSRNDTVKGGKKAEDKKLRRKYKKEMRGAMRELRKDNQFIAREKRREVEANDRMRRKKTKELLHSLQGQESEYKKNMYMKQAPRK</sequence>
<dbReference type="Gene3D" id="3.30.40.10">
    <property type="entry name" value="Zinc/RING finger domain, C3HC4 (zinc finger)"/>
    <property type="match status" value="1"/>
</dbReference>
<dbReference type="GO" id="GO:0000439">
    <property type="term" value="C:transcription factor TFIIH core complex"/>
    <property type="evidence" value="ECO:0007669"/>
    <property type="project" value="InterPro"/>
</dbReference>
<dbReference type="GO" id="GO:0006351">
    <property type="term" value="P:DNA-templated transcription"/>
    <property type="evidence" value="ECO:0007669"/>
    <property type="project" value="InterPro"/>
</dbReference>
<comment type="similarity">
    <text evidence="3">Belongs to the NOP14 family.</text>
</comment>
<dbReference type="SUPFAM" id="SSF53300">
    <property type="entry name" value="vWA-like"/>
    <property type="match status" value="1"/>
</dbReference>
<feature type="compositionally biased region" description="Acidic residues" evidence="15">
    <location>
        <begin position="748"/>
        <end position="765"/>
    </location>
</feature>
<keyword evidence="18" id="KW-1185">Reference proteome</keyword>
<dbReference type="GO" id="GO:0006289">
    <property type="term" value="P:nucleotide-excision repair"/>
    <property type="evidence" value="ECO:0007669"/>
    <property type="project" value="InterPro"/>
</dbReference>
<keyword evidence="12" id="KW-0234">DNA repair</keyword>
<evidence type="ECO:0000256" key="7">
    <source>
        <dbReference type="ARBA" id="ARBA00022763"/>
    </source>
</evidence>
<evidence type="ECO:0000256" key="14">
    <source>
        <dbReference type="ARBA" id="ARBA00024695"/>
    </source>
</evidence>
<dbReference type="Gene3D" id="3.40.50.410">
    <property type="entry name" value="von Willebrand factor, type A domain"/>
    <property type="match status" value="1"/>
</dbReference>
<evidence type="ECO:0000256" key="10">
    <source>
        <dbReference type="ARBA" id="ARBA00023015"/>
    </source>
</evidence>
<dbReference type="Pfam" id="PF04147">
    <property type="entry name" value="Nop14"/>
    <property type="match status" value="1"/>
</dbReference>
<keyword evidence="4" id="KW-0690">Ribosome biogenesis</keyword>
<dbReference type="PANTHER" id="PTHR23183">
    <property type="entry name" value="NOP14"/>
    <property type="match status" value="1"/>
</dbReference>
<keyword evidence="10" id="KW-0805">Transcription regulation</keyword>
<evidence type="ECO:0000313" key="17">
    <source>
        <dbReference type="EMBL" id="VDM38221.1"/>
    </source>
</evidence>
<feature type="region of interest" description="Disordered" evidence="15">
    <location>
        <begin position="1195"/>
        <end position="1236"/>
    </location>
</feature>
<keyword evidence="5" id="KW-0698">rRNA processing</keyword>
<evidence type="ECO:0000256" key="3">
    <source>
        <dbReference type="ARBA" id="ARBA00007466"/>
    </source>
</evidence>
<dbReference type="GO" id="GO:0008270">
    <property type="term" value="F:zinc ion binding"/>
    <property type="evidence" value="ECO:0007669"/>
    <property type="project" value="UniProtKB-KW"/>
</dbReference>
<keyword evidence="8" id="KW-0863">Zinc-finger</keyword>
<feature type="region of interest" description="Disordered" evidence="15">
    <location>
        <begin position="776"/>
        <end position="808"/>
    </location>
</feature>
<name>A0A183UEI0_TOXCA</name>
<dbReference type="Proteomes" id="UP000050794">
    <property type="component" value="Unassembled WGS sequence"/>
</dbReference>
<evidence type="ECO:0000256" key="5">
    <source>
        <dbReference type="ARBA" id="ARBA00022552"/>
    </source>
</evidence>
<keyword evidence="6" id="KW-0479">Metal-binding</keyword>
<evidence type="ECO:0000256" key="4">
    <source>
        <dbReference type="ARBA" id="ARBA00022517"/>
    </source>
</evidence>
<evidence type="ECO:0000256" key="15">
    <source>
        <dbReference type="SAM" id="MobiDB-lite"/>
    </source>
</evidence>
<dbReference type="SMART" id="SM01047">
    <property type="entry name" value="C1_4"/>
    <property type="match status" value="1"/>
</dbReference>
<dbReference type="AlphaFoldDB" id="A0A183UEI0"/>
<protein>
    <submittedName>
        <fullName evidence="19">VWFA domain-containing protein</fullName>
    </submittedName>
</protein>
<evidence type="ECO:0000256" key="1">
    <source>
        <dbReference type="ARBA" id="ARBA00004604"/>
    </source>
</evidence>
<dbReference type="WBParaSite" id="TCNE_0000690001-mRNA-1">
    <property type="protein sequence ID" value="TCNE_0000690001-mRNA-1"/>
    <property type="gene ID" value="TCNE_0000690001"/>
</dbReference>
<dbReference type="SMART" id="SM00327">
    <property type="entry name" value="VWA"/>
    <property type="match status" value="1"/>
</dbReference>
<dbReference type="GO" id="GO:0030490">
    <property type="term" value="P:maturation of SSU-rRNA"/>
    <property type="evidence" value="ECO:0007669"/>
    <property type="project" value="TreeGrafter"/>
</dbReference>
<evidence type="ECO:0000256" key="9">
    <source>
        <dbReference type="ARBA" id="ARBA00022833"/>
    </source>
</evidence>
<evidence type="ECO:0000256" key="6">
    <source>
        <dbReference type="ARBA" id="ARBA00022723"/>
    </source>
</evidence>
<reference evidence="17 18" key="2">
    <citation type="submission" date="2018-11" db="EMBL/GenBank/DDBJ databases">
        <authorList>
            <consortium name="Pathogen Informatics"/>
        </authorList>
    </citation>
    <scope>NUCLEOTIDE SEQUENCE [LARGE SCALE GENOMIC DNA]</scope>
</reference>
<evidence type="ECO:0000313" key="18">
    <source>
        <dbReference type="Proteomes" id="UP000050794"/>
    </source>
</evidence>
<dbReference type="InterPro" id="IPR046349">
    <property type="entry name" value="C1-like_sf"/>
</dbReference>
<dbReference type="NCBIfam" id="TIGR00622">
    <property type="entry name" value="ssl1"/>
    <property type="match status" value="1"/>
</dbReference>
<accession>A0A183UEI0</accession>
<dbReference type="InterPro" id="IPR012170">
    <property type="entry name" value="TFIIH_SSL1/p44"/>
</dbReference>
<dbReference type="InterPro" id="IPR007198">
    <property type="entry name" value="Ssl1-like"/>
</dbReference>
<evidence type="ECO:0000256" key="2">
    <source>
        <dbReference type="ARBA" id="ARBA00006092"/>
    </source>
</evidence>
<keyword evidence="11" id="KW-0804">Transcription</keyword>
<dbReference type="EMBL" id="UYWY01019576">
    <property type="protein sequence ID" value="VDM38221.1"/>
    <property type="molecule type" value="Genomic_DNA"/>
</dbReference>
<dbReference type="Pfam" id="PF07975">
    <property type="entry name" value="C1_4"/>
    <property type="match status" value="1"/>
</dbReference>
<keyword evidence="7" id="KW-0227">DNA damage</keyword>
<dbReference type="FunFam" id="3.40.50.410:FF:000015">
    <property type="entry name" value="General transcription factor IIH subunit 2"/>
    <property type="match status" value="1"/>
</dbReference>
<dbReference type="PROSITE" id="PS50234">
    <property type="entry name" value="VWFA"/>
    <property type="match status" value="1"/>
</dbReference>
<evidence type="ECO:0000256" key="11">
    <source>
        <dbReference type="ARBA" id="ARBA00023163"/>
    </source>
</evidence>